<dbReference type="Proteomes" id="UP001303046">
    <property type="component" value="Unassembled WGS sequence"/>
</dbReference>
<evidence type="ECO:0000313" key="2">
    <source>
        <dbReference type="Proteomes" id="UP001303046"/>
    </source>
</evidence>
<keyword evidence="2" id="KW-1185">Reference proteome</keyword>
<comment type="caution">
    <text evidence="1">The sequence shown here is derived from an EMBL/GenBank/DDBJ whole genome shotgun (WGS) entry which is preliminary data.</text>
</comment>
<sequence length="97" mass="10910">MSTDTDLHALLEAAERIRYNVVALQETKSRRSDVRWTNDVTLVTPREKALSRNEDSKVDYDALFRGPRACAEATHGKLGTNFESHRGTVGSKEDFEA</sequence>
<accession>A0ABR1E318</accession>
<reference evidence="1 2" key="1">
    <citation type="submission" date="2023-08" db="EMBL/GenBank/DDBJ databases">
        <title>A Necator americanus chromosomal reference genome.</title>
        <authorList>
            <person name="Ilik V."/>
            <person name="Petrzelkova K.J."/>
            <person name="Pardy F."/>
            <person name="Fuh T."/>
            <person name="Niatou-Singa F.S."/>
            <person name="Gouil Q."/>
            <person name="Baker L."/>
            <person name="Ritchie M.E."/>
            <person name="Jex A.R."/>
            <person name="Gazzola D."/>
            <person name="Li H."/>
            <person name="Toshio Fujiwara R."/>
            <person name="Zhan B."/>
            <person name="Aroian R.V."/>
            <person name="Pafco B."/>
            <person name="Schwarz E.M."/>
        </authorList>
    </citation>
    <scope>NUCLEOTIDE SEQUENCE [LARGE SCALE GENOMIC DNA]</scope>
    <source>
        <strain evidence="1 2">Aroian</strain>
        <tissue evidence="1">Whole animal</tissue>
    </source>
</reference>
<gene>
    <name evidence="1" type="primary">Necator_chrV.g19904</name>
    <name evidence="1" type="ORF">RB195_015112</name>
</gene>
<evidence type="ECO:0008006" key="3">
    <source>
        <dbReference type="Google" id="ProtNLM"/>
    </source>
</evidence>
<protein>
    <recommendedName>
        <fullName evidence="3">Endonuclease/exonuclease/phosphatase domain-containing protein</fullName>
    </recommendedName>
</protein>
<name>A0ABR1E318_NECAM</name>
<evidence type="ECO:0000313" key="1">
    <source>
        <dbReference type="EMBL" id="KAK6757089.1"/>
    </source>
</evidence>
<proteinExistence type="predicted"/>
<dbReference type="EMBL" id="JAVFWL010000005">
    <property type="protein sequence ID" value="KAK6757089.1"/>
    <property type="molecule type" value="Genomic_DNA"/>
</dbReference>
<organism evidence="1 2">
    <name type="scientific">Necator americanus</name>
    <name type="common">Human hookworm</name>
    <dbReference type="NCBI Taxonomy" id="51031"/>
    <lineage>
        <taxon>Eukaryota</taxon>
        <taxon>Metazoa</taxon>
        <taxon>Ecdysozoa</taxon>
        <taxon>Nematoda</taxon>
        <taxon>Chromadorea</taxon>
        <taxon>Rhabditida</taxon>
        <taxon>Rhabditina</taxon>
        <taxon>Rhabditomorpha</taxon>
        <taxon>Strongyloidea</taxon>
        <taxon>Ancylostomatidae</taxon>
        <taxon>Bunostominae</taxon>
        <taxon>Necator</taxon>
    </lineage>
</organism>